<protein>
    <submittedName>
        <fullName evidence="1">Uncharacterized protein</fullName>
    </submittedName>
</protein>
<organism evidence="1">
    <name type="scientific">uncultured Caudovirales phage</name>
    <dbReference type="NCBI Taxonomy" id="2100421"/>
    <lineage>
        <taxon>Viruses</taxon>
        <taxon>Duplodnaviria</taxon>
        <taxon>Heunggongvirae</taxon>
        <taxon>Uroviricota</taxon>
        <taxon>Caudoviricetes</taxon>
        <taxon>Peduoviridae</taxon>
        <taxon>Maltschvirus</taxon>
        <taxon>Maltschvirus maltsch</taxon>
    </lineage>
</organism>
<accession>A0A2H4J276</accession>
<reference evidence="1" key="1">
    <citation type="submission" date="2017-06" db="EMBL/GenBank/DDBJ databases">
        <title>Novel phages from South African skin metaviromes.</title>
        <authorList>
            <person name="van Zyl L.J."/>
            <person name="Abrahams Y."/>
            <person name="Stander E.A."/>
            <person name="Kirby B.M."/>
            <person name="Clavaud C."/>
            <person name="Farcet C."/>
            <person name="Breton L."/>
            <person name="Trindade M.I."/>
        </authorList>
    </citation>
    <scope>NUCLEOTIDE SEQUENCE</scope>
</reference>
<sequence>MWSRRLAIGSWLVAQIPANLATVEDVEARMGRPLEEAEQSLAGVLVNDAARMILARIPDLQTRLEDERLDHESVVMVQANAVCRVLRNPDGYRSEQAGSFSYQVDTRAAAGFLMILAEEWTLLGARGSSGVAPATDGYLAGRTSIAPDLWFQSGWPARDSMAERGFW</sequence>
<dbReference type="EMBL" id="MF417887">
    <property type="protein sequence ID" value="ASN69185.1"/>
    <property type="molecule type" value="Genomic_DNA"/>
</dbReference>
<dbReference type="Pfam" id="PF09355">
    <property type="entry name" value="Phage_Gp19"/>
    <property type="match status" value="1"/>
</dbReference>
<dbReference type="InterPro" id="IPR018963">
    <property type="entry name" value="Mycophage_D29_Gp19"/>
</dbReference>
<gene>
    <name evidence="1" type="ORF">7S3_7</name>
</gene>
<evidence type="ECO:0000313" key="1">
    <source>
        <dbReference type="EMBL" id="ASN69185.1"/>
    </source>
</evidence>
<name>A0A2H4J276_9CAUD</name>
<proteinExistence type="predicted"/>